<accession>A0A1H2M664</accession>
<dbReference type="Proteomes" id="UP000198825">
    <property type="component" value="Chromosome I"/>
</dbReference>
<dbReference type="RefSeq" id="WP_157719873.1">
    <property type="nucleotide sequence ID" value="NZ_LT629799.1"/>
</dbReference>
<protein>
    <submittedName>
        <fullName evidence="1">Uncharacterized protein</fullName>
    </submittedName>
</protein>
<dbReference type="EMBL" id="LT629799">
    <property type="protein sequence ID" value="SDU88733.1"/>
    <property type="molecule type" value="Genomic_DNA"/>
</dbReference>
<dbReference type="OrthoDB" id="5186469at2"/>
<name>A0A1H2M664_9ACTN</name>
<dbReference type="STRING" id="546874.SAMN04488544_1474"/>
<organism evidence="1 2">
    <name type="scientific">Microlunatus sagamiharensis</name>
    <dbReference type="NCBI Taxonomy" id="546874"/>
    <lineage>
        <taxon>Bacteria</taxon>
        <taxon>Bacillati</taxon>
        <taxon>Actinomycetota</taxon>
        <taxon>Actinomycetes</taxon>
        <taxon>Propionibacteriales</taxon>
        <taxon>Propionibacteriaceae</taxon>
        <taxon>Microlunatus</taxon>
    </lineage>
</organism>
<evidence type="ECO:0000313" key="2">
    <source>
        <dbReference type="Proteomes" id="UP000198825"/>
    </source>
</evidence>
<proteinExistence type="predicted"/>
<keyword evidence="2" id="KW-1185">Reference proteome</keyword>
<reference evidence="2" key="1">
    <citation type="submission" date="2016-10" db="EMBL/GenBank/DDBJ databases">
        <authorList>
            <person name="Varghese N."/>
            <person name="Submissions S."/>
        </authorList>
    </citation>
    <scope>NUCLEOTIDE SEQUENCE [LARGE SCALE GENOMIC DNA]</scope>
    <source>
        <strain evidence="2">DSM 21743</strain>
    </source>
</reference>
<dbReference type="InterPro" id="IPR023214">
    <property type="entry name" value="HAD_sf"/>
</dbReference>
<evidence type="ECO:0000313" key="1">
    <source>
        <dbReference type="EMBL" id="SDU88733.1"/>
    </source>
</evidence>
<dbReference type="Gene3D" id="3.40.50.1000">
    <property type="entry name" value="HAD superfamily/HAD-like"/>
    <property type="match status" value="1"/>
</dbReference>
<dbReference type="AlphaFoldDB" id="A0A1H2M664"/>
<sequence>MIVGFDYWHVLSHYPTQIGHLIALHAAAGDEVHVVSAIGHGRIGTVEAEVRAVTDVPTVHEVVFDHTRESPELKLAKCRELGIELFYDDREDVCRMLSENGILAFRVPRGGSADDQAAERT</sequence>
<gene>
    <name evidence="1" type="ORF">SAMN04488544_1474</name>
</gene>